<evidence type="ECO:0000313" key="1">
    <source>
        <dbReference type="EMBL" id="ROW18405.1"/>
    </source>
</evidence>
<accession>A0A423XPG0</accession>
<comment type="caution">
    <text evidence="1">The sequence shown here is derived from an EMBL/GenBank/DDBJ whole genome shotgun (WGS) entry which is preliminary data.</text>
</comment>
<dbReference type="Proteomes" id="UP000285146">
    <property type="component" value="Unassembled WGS sequence"/>
</dbReference>
<sequence>MSIVGSPIASSWEDRAAARYVAKRGAKTKEQVLKVLPDLGEAGLLDILAVCPARVLVKITGC</sequence>
<organism evidence="1 2">
    <name type="scientific">Cytospora leucostoma</name>
    <dbReference type="NCBI Taxonomy" id="1230097"/>
    <lineage>
        <taxon>Eukaryota</taxon>
        <taxon>Fungi</taxon>
        <taxon>Dikarya</taxon>
        <taxon>Ascomycota</taxon>
        <taxon>Pezizomycotina</taxon>
        <taxon>Sordariomycetes</taxon>
        <taxon>Sordariomycetidae</taxon>
        <taxon>Diaporthales</taxon>
        <taxon>Cytosporaceae</taxon>
        <taxon>Cytospora</taxon>
    </lineage>
</organism>
<protein>
    <submittedName>
        <fullName evidence="1">Uncharacterized protein</fullName>
    </submittedName>
</protein>
<evidence type="ECO:0000313" key="2">
    <source>
        <dbReference type="Proteomes" id="UP000285146"/>
    </source>
</evidence>
<reference evidence="1 2" key="1">
    <citation type="submission" date="2015-09" db="EMBL/GenBank/DDBJ databases">
        <title>Host preference determinants of Valsa canker pathogens revealed by comparative genomics.</title>
        <authorList>
            <person name="Yin Z."/>
            <person name="Huang L."/>
        </authorList>
    </citation>
    <scope>NUCLEOTIDE SEQUENCE [LARGE SCALE GENOMIC DNA]</scope>
    <source>
        <strain evidence="1 2">SXYLt</strain>
    </source>
</reference>
<proteinExistence type="predicted"/>
<dbReference type="InParanoid" id="A0A423XPG0"/>
<name>A0A423XPG0_9PEZI</name>
<dbReference type="EMBL" id="LKEB01000001">
    <property type="protein sequence ID" value="ROW18405.1"/>
    <property type="molecule type" value="Genomic_DNA"/>
</dbReference>
<dbReference type="AlphaFoldDB" id="A0A423XPG0"/>
<gene>
    <name evidence="1" type="ORF">VPNG_00103</name>
</gene>
<keyword evidence="2" id="KW-1185">Reference proteome</keyword>